<evidence type="ECO:0000256" key="1">
    <source>
        <dbReference type="SAM" id="Phobius"/>
    </source>
</evidence>
<gene>
    <name evidence="2" type="ORF">ACFQRB_18225</name>
</gene>
<evidence type="ECO:0000313" key="3">
    <source>
        <dbReference type="Proteomes" id="UP001596368"/>
    </source>
</evidence>
<keyword evidence="3" id="KW-1185">Reference proteome</keyword>
<proteinExistence type="predicted"/>
<name>A0ABD5XTD7_9EURY</name>
<dbReference type="Proteomes" id="UP001596368">
    <property type="component" value="Unassembled WGS sequence"/>
</dbReference>
<comment type="caution">
    <text evidence="2">The sequence shown here is derived from an EMBL/GenBank/DDBJ whole genome shotgun (WGS) entry which is preliminary data.</text>
</comment>
<feature type="transmembrane region" description="Helical" evidence="1">
    <location>
        <begin position="43"/>
        <end position="67"/>
    </location>
</feature>
<protein>
    <submittedName>
        <fullName evidence="2">Uncharacterized protein</fullName>
    </submittedName>
</protein>
<accession>A0ABD5XTD7</accession>
<organism evidence="2 3">
    <name type="scientific">Halobaculum litoreum</name>
    <dbReference type="NCBI Taxonomy" id="3031998"/>
    <lineage>
        <taxon>Archaea</taxon>
        <taxon>Methanobacteriati</taxon>
        <taxon>Methanobacteriota</taxon>
        <taxon>Stenosarchaea group</taxon>
        <taxon>Halobacteria</taxon>
        <taxon>Halobacteriales</taxon>
        <taxon>Haloferacaceae</taxon>
        <taxon>Halobaculum</taxon>
    </lineage>
</organism>
<dbReference type="AlphaFoldDB" id="A0ABD5XTD7"/>
<sequence length="101" mass="10259">MPRGDEGADVVTTVVGLRSTAPLAERNPIADAAILEYGLVPGLVGLAALTVLVIVCVVEGSFGLVAGNGDPDAARTRQPVAPCVTAWPPRATSASRPTTPR</sequence>
<evidence type="ECO:0000313" key="2">
    <source>
        <dbReference type="EMBL" id="MFC7137851.1"/>
    </source>
</evidence>
<keyword evidence="1" id="KW-0472">Membrane</keyword>
<keyword evidence="1" id="KW-1133">Transmembrane helix</keyword>
<dbReference type="EMBL" id="JBHSZG010000008">
    <property type="protein sequence ID" value="MFC7137851.1"/>
    <property type="molecule type" value="Genomic_DNA"/>
</dbReference>
<reference evidence="2 3" key="1">
    <citation type="journal article" date="2019" name="Int. J. Syst. Evol. Microbiol.">
        <title>The Global Catalogue of Microorganisms (GCM) 10K type strain sequencing project: providing services to taxonomists for standard genome sequencing and annotation.</title>
        <authorList>
            <consortium name="The Broad Institute Genomics Platform"/>
            <consortium name="The Broad Institute Genome Sequencing Center for Infectious Disease"/>
            <person name="Wu L."/>
            <person name="Ma J."/>
        </authorList>
    </citation>
    <scope>NUCLEOTIDE SEQUENCE [LARGE SCALE GENOMIC DNA]</scope>
    <source>
        <strain evidence="2 3">DT92</strain>
    </source>
</reference>
<keyword evidence="1" id="KW-0812">Transmembrane</keyword>